<dbReference type="GO" id="GO:0010043">
    <property type="term" value="P:response to zinc ion"/>
    <property type="evidence" value="ECO:0007669"/>
    <property type="project" value="TreeGrafter"/>
</dbReference>
<dbReference type="Proteomes" id="UP000243338">
    <property type="component" value="Unassembled WGS sequence"/>
</dbReference>
<evidence type="ECO:0000256" key="3">
    <source>
        <dbReference type="ARBA" id="ARBA00022692"/>
    </source>
</evidence>
<keyword evidence="8" id="KW-1185">Reference proteome</keyword>
<dbReference type="AlphaFoldDB" id="A0A1H9YLD7"/>
<dbReference type="GO" id="GO:0055085">
    <property type="term" value="P:transmembrane transport"/>
    <property type="evidence" value="ECO:0007669"/>
    <property type="project" value="InterPro"/>
</dbReference>
<dbReference type="OrthoDB" id="11310at2157"/>
<dbReference type="RefSeq" id="WP_091688895.1">
    <property type="nucleotide sequence ID" value="NZ_CAAGSJ010000003.1"/>
</dbReference>
<evidence type="ECO:0000256" key="1">
    <source>
        <dbReference type="ARBA" id="ARBA00004141"/>
    </source>
</evidence>
<dbReference type="GO" id="GO:0043190">
    <property type="term" value="C:ATP-binding cassette (ABC) transporter complex"/>
    <property type="evidence" value="ECO:0007669"/>
    <property type="project" value="InterPro"/>
</dbReference>
<dbReference type="InterPro" id="IPR001626">
    <property type="entry name" value="ABC_TroCD"/>
</dbReference>
<feature type="transmembrane region" description="Helical" evidence="6">
    <location>
        <begin position="12"/>
        <end position="33"/>
    </location>
</feature>
<comment type="subcellular location">
    <subcellularLocation>
        <location evidence="1">Membrane</location>
        <topology evidence="1">Multi-pass membrane protein</topology>
    </subcellularLocation>
</comment>
<feature type="transmembrane region" description="Helical" evidence="6">
    <location>
        <begin position="45"/>
        <end position="70"/>
    </location>
</feature>
<accession>A0A1H9YLD7</accession>
<proteinExistence type="inferred from homology"/>
<dbReference type="PANTHER" id="PTHR30477">
    <property type="entry name" value="ABC-TRANSPORTER METAL-BINDING PROTEIN"/>
    <property type="match status" value="1"/>
</dbReference>
<dbReference type="Pfam" id="PF00950">
    <property type="entry name" value="ABC-3"/>
    <property type="match status" value="1"/>
</dbReference>
<evidence type="ECO:0000256" key="5">
    <source>
        <dbReference type="ARBA" id="ARBA00023136"/>
    </source>
</evidence>
<keyword evidence="5 6" id="KW-0472">Membrane</keyword>
<feature type="transmembrane region" description="Helical" evidence="6">
    <location>
        <begin position="242"/>
        <end position="262"/>
    </location>
</feature>
<organism evidence="7 8">
    <name type="scientific">Methanococcoides vulcani</name>
    <dbReference type="NCBI Taxonomy" id="1353158"/>
    <lineage>
        <taxon>Archaea</taxon>
        <taxon>Methanobacteriati</taxon>
        <taxon>Methanobacteriota</taxon>
        <taxon>Stenosarchaea group</taxon>
        <taxon>Methanomicrobia</taxon>
        <taxon>Methanosarcinales</taxon>
        <taxon>Methanosarcinaceae</taxon>
        <taxon>Methanococcoides</taxon>
    </lineage>
</organism>
<protein>
    <submittedName>
        <fullName evidence="7">Zinc transport system permease protein</fullName>
    </submittedName>
</protein>
<dbReference type="EMBL" id="FOHQ01000001">
    <property type="protein sequence ID" value="SES69862.1"/>
    <property type="molecule type" value="Genomic_DNA"/>
</dbReference>
<keyword evidence="4 6" id="KW-1133">Transmembrane helix</keyword>
<dbReference type="Gene3D" id="1.10.3470.10">
    <property type="entry name" value="ABC transporter involved in vitamin B12 uptake, BtuC"/>
    <property type="match status" value="1"/>
</dbReference>
<evidence type="ECO:0000256" key="6">
    <source>
        <dbReference type="SAM" id="Phobius"/>
    </source>
</evidence>
<gene>
    <name evidence="7" type="ORF">SAMN04488587_0658</name>
</gene>
<dbReference type="PANTHER" id="PTHR30477:SF18">
    <property type="entry name" value="METAL TRANSPORT SYSTEM MEMBRANE PROTEIN CT_417-RELATED"/>
    <property type="match status" value="1"/>
</dbReference>
<feature type="transmembrane region" description="Helical" evidence="6">
    <location>
        <begin position="90"/>
        <end position="111"/>
    </location>
</feature>
<dbReference type="CDD" id="cd06550">
    <property type="entry name" value="TM_ABC_iron-siderophores_like"/>
    <property type="match status" value="1"/>
</dbReference>
<feature type="transmembrane region" description="Helical" evidence="6">
    <location>
        <begin position="173"/>
        <end position="205"/>
    </location>
</feature>
<reference evidence="8" key="1">
    <citation type="submission" date="2016-10" db="EMBL/GenBank/DDBJ databases">
        <authorList>
            <person name="Varghese N."/>
            <person name="Submissions S."/>
        </authorList>
    </citation>
    <scope>NUCLEOTIDE SEQUENCE [LARGE SCALE GENOMIC DNA]</scope>
    <source>
        <strain evidence="8">SLH 33</strain>
    </source>
</reference>
<dbReference type="SUPFAM" id="SSF81345">
    <property type="entry name" value="ABC transporter involved in vitamin B12 uptake, BtuC"/>
    <property type="match status" value="1"/>
</dbReference>
<evidence type="ECO:0000313" key="7">
    <source>
        <dbReference type="EMBL" id="SES69862.1"/>
    </source>
</evidence>
<name>A0A1H9YLD7_9EURY</name>
<sequence>MIELLQYEFMTNALVAGLLASIACGIIGVYVVVKKIVFISGGIAHASFGGIGISYFLGINPMFGVLPFSLFSALTMGTISKRSDVPEDTIIGILWSLGMAIGIIFIGWTPGYAPDLMTYLFGNILTVPGSDIYLMLALDAVIMGTVYVLYKEFMALCYDEEFSKVAGVPTEKLYILLLCLIALTVVVMIRVVGLILVIALLTIPAALSRQYTSNMKIMMYLSILFGAIFTTTGLILSYYFDIASGATIIIVMATAYLLNIVLQKWKSVSGNRVDS</sequence>
<evidence type="ECO:0000256" key="4">
    <source>
        <dbReference type="ARBA" id="ARBA00022989"/>
    </source>
</evidence>
<keyword evidence="3 6" id="KW-0812">Transmembrane</keyword>
<dbReference type="STRING" id="1353158.SAMN04488587_0658"/>
<feature type="transmembrane region" description="Helical" evidence="6">
    <location>
        <begin position="217"/>
        <end position="236"/>
    </location>
</feature>
<evidence type="ECO:0000256" key="2">
    <source>
        <dbReference type="ARBA" id="ARBA00008034"/>
    </source>
</evidence>
<evidence type="ECO:0000313" key="8">
    <source>
        <dbReference type="Proteomes" id="UP000243338"/>
    </source>
</evidence>
<comment type="similarity">
    <text evidence="2">Belongs to the ABC-3 integral membrane protein family.</text>
</comment>
<dbReference type="InterPro" id="IPR037294">
    <property type="entry name" value="ABC_BtuC-like"/>
</dbReference>